<accession>A0A8H6HG50</accession>
<gene>
    <name evidence="3" type="ORF">DFP72DRAFT_824746</name>
</gene>
<dbReference type="PANTHER" id="PTHR46177">
    <property type="entry name" value="INTEGRASE CATALYTIC DOMAIN-CONTAINING PROTEIN"/>
    <property type="match status" value="1"/>
</dbReference>
<evidence type="ECO:0000313" key="3">
    <source>
        <dbReference type="EMBL" id="KAF6745208.1"/>
    </source>
</evidence>
<name>A0A8H6HG50_9AGAR</name>
<dbReference type="Proteomes" id="UP000521943">
    <property type="component" value="Unassembled WGS sequence"/>
</dbReference>
<dbReference type="PANTHER" id="PTHR46177:SF1">
    <property type="entry name" value="INTEGRASE CATALYTIC DOMAIN-CONTAINING PROTEIN"/>
    <property type="match status" value="1"/>
</dbReference>
<protein>
    <recommendedName>
        <fullName evidence="2">Integrase core domain-containing protein</fullName>
    </recommendedName>
</protein>
<feature type="domain" description="Integrase core" evidence="2">
    <location>
        <begin position="116"/>
        <end position="299"/>
    </location>
</feature>
<dbReference type="AlphaFoldDB" id="A0A8H6HG50"/>
<dbReference type="EMBL" id="JACGCI010000109">
    <property type="protein sequence ID" value="KAF6745208.1"/>
    <property type="molecule type" value="Genomic_DNA"/>
</dbReference>
<evidence type="ECO:0000259" key="2">
    <source>
        <dbReference type="Pfam" id="PF24764"/>
    </source>
</evidence>
<proteinExistence type="predicted"/>
<dbReference type="InterPro" id="IPR058913">
    <property type="entry name" value="Integrase_dom_put"/>
</dbReference>
<evidence type="ECO:0000313" key="4">
    <source>
        <dbReference type="Proteomes" id="UP000521943"/>
    </source>
</evidence>
<sequence>KNDVEILDLLKRYHIDETIYGLGYTKLREIRKSLGLLGTRQQGHTIDTVAEDLKDLRELFPKAGFREMKSQIFDRKGGKKVSRAVVTKFFDEHEPISYKQARMGKNLKRKQFWAAGVNAIWCMDQHDKWKSKWGLCLHVAVDPFSGYLLWLRIWWNNSNPIVVGNYYLETVESLGCRYHVPLITQSDPGTENVRVANAHSFIRQYLDPALGEFIQHIYKRGHNNVKAEIEWSQLRRRWSPGFENILEYGLENGWFDPANPVQVLIFRFTFIPWLQLELDRYRNRVNNTSKRKMAHKLTPHGRPADIHFRPNDFDESRDFKVLVPPTILEETRATYIDENHRVLQLVPPSFYAVAQAAYTALGSPVVNEKNVWQVYTDLLGSVEQGILNDAIPVALVKEWSEAVLGGGEETADDRAAVEAQELQGGTQGPPSTPVGKELDMDGPTPYGFMKVGED</sequence>
<evidence type="ECO:0000256" key="1">
    <source>
        <dbReference type="SAM" id="MobiDB-lite"/>
    </source>
</evidence>
<dbReference type="OrthoDB" id="5946233at2759"/>
<reference evidence="3 4" key="1">
    <citation type="submission" date="2020-07" db="EMBL/GenBank/DDBJ databases">
        <title>Comparative genomics of pyrophilous fungi reveals a link between fire events and developmental genes.</title>
        <authorList>
            <consortium name="DOE Joint Genome Institute"/>
            <person name="Steindorff A.S."/>
            <person name="Carver A."/>
            <person name="Calhoun S."/>
            <person name="Stillman K."/>
            <person name="Liu H."/>
            <person name="Lipzen A."/>
            <person name="Pangilinan J."/>
            <person name="Labutti K."/>
            <person name="Bruns T.D."/>
            <person name="Grigoriev I.V."/>
        </authorList>
    </citation>
    <scope>NUCLEOTIDE SEQUENCE [LARGE SCALE GENOMIC DNA]</scope>
    <source>
        <strain evidence="3 4">CBS 144469</strain>
    </source>
</reference>
<keyword evidence="4" id="KW-1185">Reference proteome</keyword>
<feature type="region of interest" description="Disordered" evidence="1">
    <location>
        <begin position="407"/>
        <end position="454"/>
    </location>
</feature>
<feature type="non-terminal residue" evidence="3">
    <location>
        <position position="454"/>
    </location>
</feature>
<comment type="caution">
    <text evidence="3">The sequence shown here is derived from an EMBL/GenBank/DDBJ whole genome shotgun (WGS) entry which is preliminary data.</text>
</comment>
<organism evidence="3 4">
    <name type="scientific">Ephemerocybe angulata</name>
    <dbReference type="NCBI Taxonomy" id="980116"/>
    <lineage>
        <taxon>Eukaryota</taxon>
        <taxon>Fungi</taxon>
        <taxon>Dikarya</taxon>
        <taxon>Basidiomycota</taxon>
        <taxon>Agaricomycotina</taxon>
        <taxon>Agaricomycetes</taxon>
        <taxon>Agaricomycetidae</taxon>
        <taxon>Agaricales</taxon>
        <taxon>Agaricineae</taxon>
        <taxon>Psathyrellaceae</taxon>
        <taxon>Ephemerocybe</taxon>
    </lineage>
</organism>
<dbReference type="Pfam" id="PF24764">
    <property type="entry name" value="rva_4"/>
    <property type="match status" value="1"/>
</dbReference>